<dbReference type="RefSeq" id="WP_256306085.1">
    <property type="nucleotide sequence ID" value="NZ_JANHAW010000001.1"/>
</dbReference>
<evidence type="ECO:0000313" key="3">
    <source>
        <dbReference type="Proteomes" id="UP001597092"/>
    </source>
</evidence>
<feature type="domain" description="DUF7129" evidence="1">
    <location>
        <begin position="15"/>
        <end position="45"/>
    </location>
</feature>
<evidence type="ECO:0000313" key="2">
    <source>
        <dbReference type="EMBL" id="MFD1685817.1"/>
    </source>
</evidence>
<name>A0ABD6DX09_9EURY</name>
<organism evidence="2 3">
    <name type="scientific">Halobellus litoreus</name>
    <dbReference type="NCBI Taxonomy" id="755310"/>
    <lineage>
        <taxon>Archaea</taxon>
        <taxon>Methanobacteriati</taxon>
        <taxon>Methanobacteriota</taxon>
        <taxon>Stenosarchaea group</taxon>
        <taxon>Halobacteria</taxon>
        <taxon>Halobacteriales</taxon>
        <taxon>Haloferacaceae</taxon>
        <taxon>Halobellus</taxon>
    </lineage>
</organism>
<dbReference type="InterPro" id="IPR055553">
    <property type="entry name" value="DUF7129"/>
</dbReference>
<dbReference type="NCBIfam" id="NF033497">
    <property type="entry name" value="rubre_like_arch"/>
    <property type="match status" value="1"/>
</dbReference>
<dbReference type="Proteomes" id="UP001597092">
    <property type="component" value="Unassembled WGS sequence"/>
</dbReference>
<protein>
    <submittedName>
        <fullName evidence="2">Rubrerythrin-like domain-containing protein</fullName>
    </submittedName>
</protein>
<gene>
    <name evidence="2" type="ORF">ACFSAS_09360</name>
</gene>
<accession>A0ABD6DX09</accession>
<proteinExistence type="predicted"/>
<dbReference type="AlphaFoldDB" id="A0ABD6DX09"/>
<keyword evidence="3" id="KW-1185">Reference proteome</keyword>
<dbReference type="Pfam" id="PF23455">
    <property type="entry name" value="DUF7129"/>
    <property type="match status" value="1"/>
</dbReference>
<comment type="caution">
    <text evidence="2">The sequence shown here is derived from an EMBL/GenBank/DDBJ whole genome shotgun (WGS) entry which is preliminary data.</text>
</comment>
<sequence length="51" mass="5546">MPHGHDRDSRNASGTDSTYECLRCGSIVEASSNPGTCECGGQFQNRRKSLE</sequence>
<dbReference type="EMBL" id="JBHUDP010000002">
    <property type="protein sequence ID" value="MFD1685817.1"/>
    <property type="molecule type" value="Genomic_DNA"/>
</dbReference>
<evidence type="ECO:0000259" key="1">
    <source>
        <dbReference type="Pfam" id="PF23455"/>
    </source>
</evidence>
<reference evidence="2 3" key="1">
    <citation type="journal article" date="2019" name="Int. J. Syst. Evol. Microbiol.">
        <title>The Global Catalogue of Microorganisms (GCM) 10K type strain sequencing project: providing services to taxonomists for standard genome sequencing and annotation.</title>
        <authorList>
            <consortium name="The Broad Institute Genomics Platform"/>
            <consortium name="The Broad Institute Genome Sequencing Center for Infectious Disease"/>
            <person name="Wu L."/>
            <person name="Ma J."/>
        </authorList>
    </citation>
    <scope>NUCLEOTIDE SEQUENCE [LARGE SCALE GENOMIC DNA]</scope>
    <source>
        <strain evidence="2 3">CGMCC 1.10387</strain>
    </source>
</reference>